<reference evidence="2" key="1">
    <citation type="submission" date="2016-07" db="EMBL/GenBank/DDBJ databases">
        <authorList>
            <person name="Florea S."/>
            <person name="Webb J.S."/>
            <person name="Jaromczyk J."/>
            <person name="Schardl C.L."/>
        </authorList>
    </citation>
    <scope>NUCLEOTIDE SEQUENCE [LARGE SCALE GENOMIC DNA]</scope>
</reference>
<gene>
    <name evidence="1" type="primary">53</name>
    <name evidence="1" type="ORF">SEA_CHEWYVIII_53</name>
</gene>
<name>A0A1C9EI97_9CAUD</name>
<dbReference type="EMBL" id="KX557288">
    <property type="protein sequence ID" value="AON97475.1"/>
    <property type="molecule type" value="Genomic_DNA"/>
</dbReference>
<evidence type="ECO:0000313" key="2">
    <source>
        <dbReference type="Proteomes" id="UP000221751"/>
    </source>
</evidence>
<dbReference type="Proteomes" id="UP000221751">
    <property type="component" value="Segment"/>
</dbReference>
<proteinExistence type="predicted"/>
<keyword evidence="2" id="KW-1185">Reference proteome</keyword>
<sequence>MADWNKLVAKGNKAAEKKGRTPYVINNLEDDPEKPIVVKFPDGEKQLNYDAAQSTRESLMILLGTRDFYRLMKNLRGKPGETAELLIQDMQDHWDTEDDSSEVPGGKRGIADLINQFGTKLAYDFRQELQIDLVDYASGERAWTEFYEFVQELPPWGKFKSALALDMDFAKEMKARLDKQLEEREGLEEEEPEIIRKDNTMRSPEGYTPELAMMHLIDERLQSHISVALGAAGVKSPPQVVQHKRPLVAMDILELESEREEIMELKELFGIR</sequence>
<dbReference type="RefSeq" id="YP_010754169.1">
    <property type="nucleotide sequence ID" value="NC_073456.1"/>
</dbReference>
<organism evidence="1 2">
    <name type="scientific">Rhodococcus phage ChewyVIII</name>
    <dbReference type="NCBI Taxonomy" id="1887657"/>
    <lineage>
        <taxon>Viruses</taxon>
        <taxon>Duplodnaviria</taxon>
        <taxon>Heunggongvirae</taxon>
        <taxon>Uroviricota</taxon>
        <taxon>Caudoviricetes</taxon>
        <taxon>Chewyvirus</taxon>
        <taxon>Chewyvirus chewyVIII</taxon>
    </lineage>
</organism>
<evidence type="ECO:0000313" key="1">
    <source>
        <dbReference type="EMBL" id="AON97475.1"/>
    </source>
</evidence>
<dbReference type="KEGG" id="vg:80018751"/>
<protein>
    <submittedName>
        <fullName evidence="1">Tail assembly chaperone</fullName>
    </submittedName>
</protein>
<dbReference type="GeneID" id="80018751"/>
<accession>A0A1C9EI97</accession>